<organism evidence="6 7">
    <name type="scientific">Catenovulum adriaticum</name>
    <dbReference type="NCBI Taxonomy" id="2984846"/>
    <lineage>
        <taxon>Bacteria</taxon>
        <taxon>Pseudomonadati</taxon>
        <taxon>Pseudomonadota</taxon>
        <taxon>Gammaproteobacteria</taxon>
        <taxon>Alteromonadales</taxon>
        <taxon>Alteromonadaceae</taxon>
        <taxon>Catenovulum</taxon>
    </lineage>
</organism>
<sequence>MTASLTALADGRDMFGAFPFDLPDKKPNRPLSAALERNYDNYLSPRQEENELYSLFKYTELTGFDYHGGDGTVSRRDPSKIIFENGQYYVWYTKRETEEIPTGLGNAHLATDTRPSADWDLAEIWYATSKDGITWEEQGIAVPRPPKPNVGWRSVATPDILKWKDKYYLYYQGFVEISGKGDSDCPVAVSVADSPNGPWKALNKVIIPNGKKGEWDQNAIHDPYPLVHNGKIYLYYKSDFDRIRGSKDRAIAVRMQGLAIAENPLGPFVKHPLNPVLNSGHETALFPFKEGVAALIIRDGNERSTVQYAQDWVNFNIASVTELMPNAAGLYVPDAFTNTEYGQGVTWGLSHFTVANGWDKNHSILTRFDTDLSLKVNDPEMKRHNYHYSPAHHYKFGLSAQQKKRIAEQNKKLQKQ</sequence>
<evidence type="ECO:0000256" key="4">
    <source>
        <dbReference type="ARBA" id="ARBA00023295"/>
    </source>
</evidence>
<evidence type="ECO:0000256" key="3">
    <source>
        <dbReference type="ARBA" id="ARBA00022801"/>
    </source>
</evidence>
<comment type="similarity">
    <text evidence="2 5">Belongs to the glycosyl hydrolase 43 family.</text>
</comment>
<evidence type="ECO:0000256" key="5">
    <source>
        <dbReference type="RuleBase" id="RU361187"/>
    </source>
</evidence>
<evidence type="ECO:0000313" key="6">
    <source>
        <dbReference type="EMBL" id="WAJ72489.1"/>
    </source>
</evidence>
<keyword evidence="7" id="KW-1185">Reference proteome</keyword>
<geneLocation type="plasmid" evidence="6 7">
    <name>pCadTS8_2</name>
</geneLocation>
<name>A0ABY7ASN3_9ALTE</name>
<evidence type="ECO:0000256" key="2">
    <source>
        <dbReference type="ARBA" id="ARBA00009865"/>
    </source>
</evidence>
<keyword evidence="4 5" id="KW-0326">Glycosidase</keyword>
<dbReference type="InterPro" id="IPR050727">
    <property type="entry name" value="GH43_arabinanases"/>
</dbReference>
<keyword evidence="6" id="KW-0614">Plasmid</keyword>
<dbReference type="PANTHER" id="PTHR43301">
    <property type="entry name" value="ARABINAN ENDO-1,5-ALPHA-L-ARABINOSIDASE"/>
    <property type="match status" value="1"/>
</dbReference>
<dbReference type="Proteomes" id="UP001163726">
    <property type="component" value="Plasmid pCadTS8_2"/>
</dbReference>
<dbReference type="Pfam" id="PF04616">
    <property type="entry name" value="Glyco_hydro_43"/>
    <property type="match status" value="1"/>
</dbReference>
<dbReference type="EMBL" id="CP109967">
    <property type="protein sequence ID" value="WAJ72489.1"/>
    <property type="molecule type" value="Genomic_DNA"/>
</dbReference>
<evidence type="ECO:0000313" key="7">
    <source>
        <dbReference type="Proteomes" id="UP001163726"/>
    </source>
</evidence>
<reference evidence="6" key="1">
    <citation type="submission" date="2022-10" db="EMBL/GenBank/DDBJ databases">
        <title>Catenovulum adriacola sp. nov. isolated in the Harbour of Susak.</title>
        <authorList>
            <person name="Schoch T."/>
            <person name="Reich S.J."/>
            <person name="Stoeferle S."/>
            <person name="Flaiz M."/>
            <person name="Kazda M."/>
            <person name="Riedel C.U."/>
            <person name="Duerre P."/>
        </authorList>
    </citation>
    <scope>NUCLEOTIDE SEQUENCE</scope>
    <source>
        <strain evidence="6">TS8</strain>
        <plasmid evidence="6">pCadTS8_2</plasmid>
    </source>
</reference>
<evidence type="ECO:0000256" key="1">
    <source>
        <dbReference type="ARBA" id="ARBA00004834"/>
    </source>
</evidence>
<dbReference type="PANTHER" id="PTHR43301:SF3">
    <property type="entry name" value="ARABINAN ENDO-1,5-ALPHA-L-ARABINOSIDASE A-RELATED"/>
    <property type="match status" value="1"/>
</dbReference>
<dbReference type="InterPro" id="IPR006710">
    <property type="entry name" value="Glyco_hydro_43"/>
</dbReference>
<keyword evidence="3 5" id="KW-0378">Hydrolase</keyword>
<dbReference type="SUPFAM" id="SSF75005">
    <property type="entry name" value="Arabinanase/levansucrase/invertase"/>
    <property type="match status" value="1"/>
</dbReference>
<dbReference type="CDD" id="cd08992">
    <property type="entry name" value="GH117"/>
    <property type="match status" value="1"/>
</dbReference>
<protein>
    <submittedName>
        <fullName evidence="6">Family 43 glycosylhydrolase</fullName>
    </submittedName>
</protein>
<dbReference type="InterPro" id="IPR023296">
    <property type="entry name" value="Glyco_hydro_beta-prop_sf"/>
</dbReference>
<accession>A0ABY7ASN3</accession>
<gene>
    <name evidence="6" type="ORF">OLW01_16805</name>
</gene>
<dbReference type="Gene3D" id="2.115.10.20">
    <property type="entry name" value="Glycosyl hydrolase domain, family 43"/>
    <property type="match status" value="1"/>
</dbReference>
<comment type="pathway">
    <text evidence="1">Glycan metabolism; L-arabinan degradation.</text>
</comment>
<proteinExistence type="inferred from homology"/>